<dbReference type="EMBL" id="JACWZZ010000001">
    <property type="protein sequence ID" value="MBD2714505.1"/>
    <property type="molecule type" value="Genomic_DNA"/>
</dbReference>
<reference evidence="1 2" key="1">
    <citation type="submission" date="2020-09" db="EMBL/GenBank/DDBJ databases">
        <authorList>
            <person name="Kim M.K."/>
        </authorList>
    </citation>
    <scope>NUCLEOTIDE SEQUENCE [LARGE SCALE GENOMIC DNA]</scope>
    <source>
        <strain evidence="1 2">BT646</strain>
    </source>
</reference>
<organism evidence="1 2">
    <name type="scientific">Hymenobacter duratus</name>
    <dbReference type="NCBI Taxonomy" id="2771356"/>
    <lineage>
        <taxon>Bacteria</taxon>
        <taxon>Pseudomonadati</taxon>
        <taxon>Bacteroidota</taxon>
        <taxon>Cytophagia</taxon>
        <taxon>Cytophagales</taxon>
        <taxon>Hymenobacteraceae</taxon>
        <taxon>Hymenobacter</taxon>
    </lineage>
</organism>
<dbReference type="PROSITE" id="PS51257">
    <property type="entry name" value="PROKAR_LIPOPROTEIN"/>
    <property type="match status" value="1"/>
</dbReference>
<proteinExistence type="predicted"/>
<protein>
    <submittedName>
        <fullName evidence="1">Uncharacterized protein</fullName>
    </submittedName>
</protein>
<evidence type="ECO:0000313" key="2">
    <source>
        <dbReference type="Proteomes" id="UP000642468"/>
    </source>
</evidence>
<sequence length="529" mass="58505">MRRLSRFRFLTLAAVALLAGLVSCHYYLDHHFRATYQDANALLHASARQKPYLKAHLRNGSVYVFDSLWQYTAGTDAVSGNAVQYDFNRREQSRGPVQLPVDSVAIFESNRPVPSKDAGRVAALAILAGADVALGIVCITIPKACFGSCPTFYYEQEDNVNSANAEGFSSAIAPAFEAADVDALHNPSVLGRTTFGLTMKNEALETHAVNAVQLLAVPRGPGQRVFHDGENGFYLTEQLTPITAARCGPEKLTAALAEADDDREWFSPADSTDLSTRETVELSFEHAPTGPVGLVLNFRQTLLTTFLLYNAYGYMGDEVGDLFARVETDRTVRSSLTNPYGLLGGIDVSCLDARTGRWVPASTLYETGPIARNLQFVPLPGAQSSGPLRVRLRLAKGLWRLDYAGLATVRGRTQPLVLNPGLVTRAGRSDDEARQQLSADDHSYLTALPGEACRLHFRLPDPARDYELFVRSKGYYLEWIRQDWLREKNLPKLRGMLTNNPATWAELAREFKTAEPRMEAIFWNSKIVQ</sequence>
<evidence type="ECO:0000313" key="1">
    <source>
        <dbReference type="EMBL" id="MBD2714505.1"/>
    </source>
</evidence>
<gene>
    <name evidence="1" type="ORF">IC231_05620</name>
</gene>
<comment type="caution">
    <text evidence="1">The sequence shown here is derived from an EMBL/GenBank/DDBJ whole genome shotgun (WGS) entry which is preliminary data.</text>
</comment>
<keyword evidence="2" id="KW-1185">Reference proteome</keyword>
<name>A0ABR8JGJ0_9BACT</name>
<dbReference type="RefSeq" id="WP_190783547.1">
    <property type="nucleotide sequence ID" value="NZ_JACWZZ010000001.1"/>
</dbReference>
<accession>A0ABR8JGJ0</accession>
<dbReference type="Proteomes" id="UP000642468">
    <property type="component" value="Unassembled WGS sequence"/>
</dbReference>